<sequence length="578" mass="60141">MLPAKNSTLKTTAPYLVGLGALAAAWLLSIALPNYLVFLGTTALLATIALIGLGIVTGTAGMIVLCQLTFAAVGAWVVSWCNVHGVPGGLIIWIIAGALVAAVIGLLLGLPALRLRGVNLAVVTLGFAAAADMTLTKTQFPGAAQAVKIAVPGPFETDRGYFLLAALATIVIGVAVYQIQRTRLGSAWKAVAFSERGAAAAGTSVRSAKLSAFAISAAIAGVAGGLMAGQVGTAYAAGFSTLQSLALYVLAIVAGAHLVEMALFGGILWVLIPELLKRWGVPQDWGLVVFGVLGIQALTTNSNLGADLRNAVAKRRRARNGPPEAKLVPLETDPARLPANADAPTLLEVRHLGVAFGQVKALNDVSFSVPAGHIVGLIGPNGAGKSTFVDSVSGFLPQHTGEVFLGGEPVNGLAPHLRARLGLRRTFQQDRVPPSLSVADYMAYLSHGKATTERIAELIEFFGCPGAGEKISSIDVGTRRIIEVAANIAADPKLLILDEPAAGLSHEEHVAFGQRLRQVPARYGTTVLIIEHDLDLVRSVCDSLVVLDFGSLLASGPQETVLNDPKVLKAYMGETEML</sequence>
<feature type="transmembrane region" description="Helical" evidence="9">
    <location>
        <begin position="161"/>
        <end position="179"/>
    </location>
</feature>
<dbReference type="CDD" id="cd06581">
    <property type="entry name" value="TM_PBP1_LivM_like"/>
    <property type="match status" value="1"/>
</dbReference>
<feature type="transmembrane region" description="Helical" evidence="9">
    <location>
        <begin position="213"/>
        <end position="239"/>
    </location>
</feature>
<dbReference type="Pfam" id="PF00005">
    <property type="entry name" value="ABC_tran"/>
    <property type="match status" value="1"/>
</dbReference>
<evidence type="ECO:0000256" key="6">
    <source>
        <dbReference type="ARBA" id="ARBA00022840"/>
    </source>
</evidence>
<evidence type="ECO:0000256" key="5">
    <source>
        <dbReference type="ARBA" id="ARBA00022741"/>
    </source>
</evidence>
<evidence type="ECO:0000259" key="10">
    <source>
        <dbReference type="PROSITE" id="PS50893"/>
    </source>
</evidence>
<dbReference type="InterPro" id="IPR001851">
    <property type="entry name" value="ABC_transp_permease"/>
</dbReference>
<dbReference type="PANTHER" id="PTHR45772:SF4">
    <property type="entry name" value="ABC TRANSPORTER ATP-BINDING PROTEIN"/>
    <property type="match status" value="1"/>
</dbReference>
<dbReference type="SUPFAM" id="SSF52540">
    <property type="entry name" value="P-loop containing nucleoside triphosphate hydrolases"/>
    <property type="match status" value="1"/>
</dbReference>
<evidence type="ECO:0000256" key="9">
    <source>
        <dbReference type="SAM" id="Phobius"/>
    </source>
</evidence>
<keyword evidence="8 9" id="KW-0472">Membrane</keyword>
<name>A0A839QHA0_9MICC</name>
<feature type="transmembrane region" description="Helical" evidence="9">
    <location>
        <begin position="60"/>
        <end position="78"/>
    </location>
</feature>
<dbReference type="GO" id="GO:0016887">
    <property type="term" value="F:ATP hydrolysis activity"/>
    <property type="evidence" value="ECO:0007669"/>
    <property type="project" value="InterPro"/>
</dbReference>
<feature type="transmembrane region" description="Helical" evidence="9">
    <location>
        <begin position="12"/>
        <end position="29"/>
    </location>
</feature>
<comment type="caution">
    <text evidence="11">The sequence shown here is derived from an EMBL/GenBank/DDBJ whole genome shotgun (WGS) entry which is preliminary data.</text>
</comment>
<keyword evidence="12" id="KW-1185">Reference proteome</keyword>
<dbReference type="InterPro" id="IPR027417">
    <property type="entry name" value="P-loop_NTPase"/>
</dbReference>
<evidence type="ECO:0000256" key="2">
    <source>
        <dbReference type="ARBA" id="ARBA00022448"/>
    </source>
</evidence>
<dbReference type="InterPro" id="IPR051120">
    <property type="entry name" value="ABC_AA/LPS_Transport"/>
</dbReference>
<dbReference type="InterPro" id="IPR043428">
    <property type="entry name" value="LivM-like"/>
</dbReference>
<accession>A0A839QHA0</accession>
<evidence type="ECO:0000256" key="7">
    <source>
        <dbReference type="ARBA" id="ARBA00022989"/>
    </source>
</evidence>
<reference evidence="11 12" key="1">
    <citation type="submission" date="2020-08" db="EMBL/GenBank/DDBJ databases">
        <title>Sequencing the genomes of 1000 actinobacteria strains.</title>
        <authorList>
            <person name="Klenk H.-P."/>
        </authorList>
    </citation>
    <scope>NUCLEOTIDE SEQUENCE [LARGE SCALE GENOMIC DNA]</scope>
    <source>
        <strain evidence="11 12">DSM 22826</strain>
    </source>
</reference>
<dbReference type="InterPro" id="IPR003593">
    <property type="entry name" value="AAA+_ATPase"/>
</dbReference>
<evidence type="ECO:0000256" key="3">
    <source>
        <dbReference type="ARBA" id="ARBA00022475"/>
    </source>
</evidence>
<dbReference type="SMART" id="SM00382">
    <property type="entry name" value="AAA"/>
    <property type="match status" value="1"/>
</dbReference>
<feature type="transmembrane region" description="Helical" evidence="9">
    <location>
        <begin position="117"/>
        <end position="135"/>
    </location>
</feature>
<dbReference type="GO" id="GO:0015658">
    <property type="term" value="F:branched-chain amino acid transmembrane transporter activity"/>
    <property type="evidence" value="ECO:0007669"/>
    <property type="project" value="InterPro"/>
</dbReference>
<protein>
    <submittedName>
        <fullName evidence="11">Branched-chain amino acid transport system permease protein</fullName>
    </submittedName>
</protein>
<evidence type="ECO:0000256" key="1">
    <source>
        <dbReference type="ARBA" id="ARBA00004651"/>
    </source>
</evidence>
<evidence type="ECO:0000256" key="4">
    <source>
        <dbReference type="ARBA" id="ARBA00022692"/>
    </source>
</evidence>
<feature type="domain" description="ABC transporter" evidence="10">
    <location>
        <begin position="347"/>
        <end position="574"/>
    </location>
</feature>
<evidence type="ECO:0000313" key="12">
    <source>
        <dbReference type="Proteomes" id="UP000523000"/>
    </source>
</evidence>
<dbReference type="PROSITE" id="PS50893">
    <property type="entry name" value="ABC_TRANSPORTER_2"/>
    <property type="match status" value="1"/>
</dbReference>
<dbReference type="AlphaFoldDB" id="A0A839QHA0"/>
<dbReference type="InterPro" id="IPR003439">
    <property type="entry name" value="ABC_transporter-like_ATP-bd"/>
</dbReference>
<gene>
    <name evidence="11" type="ORF">E9229_001929</name>
</gene>
<dbReference type="RefSeq" id="WP_183510937.1">
    <property type="nucleotide sequence ID" value="NZ_BAABGK010000097.1"/>
</dbReference>
<feature type="transmembrane region" description="Helical" evidence="9">
    <location>
        <begin position="245"/>
        <end position="272"/>
    </location>
</feature>
<dbReference type="GO" id="GO:0005886">
    <property type="term" value="C:plasma membrane"/>
    <property type="evidence" value="ECO:0007669"/>
    <property type="project" value="UniProtKB-SubCell"/>
</dbReference>
<comment type="subcellular location">
    <subcellularLocation>
        <location evidence="1">Cell membrane</location>
        <topology evidence="1">Multi-pass membrane protein</topology>
    </subcellularLocation>
</comment>
<dbReference type="Gene3D" id="3.40.50.300">
    <property type="entry name" value="P-loop containing nucleotide triphosphate hydrolases"/>
    <property type="match status" value="1"/>
</dbReference>
<feature type="transmembrane region" description="Helical" evidence="9">
    <location>
        <begin position="90"/>
        <end position="110"/>
    </location>
</feature>
<dbReference type="PANTHER" id="PTHR45772">
    <property type="entry name" value="CONSERVED COMPONENT OF ABC TRANSPORTER FOR NATURAL AMINO ACIDS-RELATED"/>
    <property type="match status" value="1"/>
</dbReference>
<proteinExistence type="predicted"/>
<keyword evidence="6" id="KW-0067">ATP-binding</keyword>
<keyword evidence="5" id="KW-0547">Nucleotide-binding</keyword>
<evidence type="ECO:0000256" key="8">
    <source>
        <dbReference type="ARBA" id="ARBA00023136"/>
    </source>
</evidence>
<dbReference type="GO" id="GO:0005524">
    <property type="term" value="F:ATP binding"/>
    <property type="evidence" value="ECO:0007669"/>
    <property type="project" value="UniProtKB-KW"/>
</dbReference>
<organism evidence="11 12">
    <name type="scientific">Paeniglutamicibacter cryotolerans</name>
    <dbReference type="NCBI Taxonomy" id="670079"/>
    <lineage>
        <taxon>Bacteria</taxon>
        <taxon>Bacillati</taxon>
        <taxon>Actinomycetota</taxon>
        <taxon>Actinomycetes</taxon>
        <taxon>Micrococcales</taxon>
        <taxon>Micrococcaceae</taxon>
        <taxon>Paeniglutamicibacter</taxon>
    </lineage>
</organism>
<dbReference type="Proteomes" id="UP000523000">
    <property type="component" value="Unassembled WGS sequence"/>
</dbReference>
<keyword evidence="4 9" id="KW-0812">Transmembrane</keyword>
<evidence type="ECO:0000313" key="11">
    <source>
        <dbReference type="EMBL" id="MBB2995738.1"/>
    </source>
</evidence>
<keyword evidence="2" id="KW-0813">Transport</keyword>
<dbReference type="EMBL" id="JACHVS010000001">
    <property type="protein sequence ID" value="MBB2995738.1"/>
    <property type="molecule type" value="Genomic_DNA"/>
</dbReference>
<keyword evidence="3" id="KW-1003">Cell membrane</keyword>
<keyword evidence="7 9" id="KW-1133">Transmembrane helix</keyword>
<dbReference type="Pfam" id="PF02653">
    <property type="entry name" value="BPD_transp_2"/>
    <property type="match status" value="1"/>
</dbReference>